<dbReference type="GO" id="GO:0004843">
    <property type="term" value="F:cysteine-type deubiquitinase activity"/>
    <property type="evidence" value="ECO:0007669"/>
    <property type="project" value="InterPro"/>
</dbReference>
<keyword evidence="6" id="KW-1185">Reference proteome</keyword>
<dbReference type="PANTHER" id="PTHR24006">
    <property type="entry name" value="UBIQUITIN CARBOXYL-TERMINAL HYDROLASE"/>
    <property type="match status" value="1"/>
</dbReference>
<dbReference type="EMBL" id="WVUK01000066">
    <property type="protein sequence ID" value="KAF7487819.1"/>
    <property type="molecule type" value="Genomic_DNA"/>
</dbReference>
<dbReference type="Proteomes" id="UP000070412">
    <property type="component" value="Unassembled WGS sequence"/>
</dbReference>
<reference evidence="5" key="3">
    <citation type="submission" date="2022-06" db="UniProtKB">
        <authorList>
            <consortium name="EnsemblMetazoa"/>
        </authorList>
    </citation>
    <scope>IDENTIFICATION</scope>
</reference>
<organism evidence="4">
    <name type="scientific">Sarcoptes scabiei</name>
    <name type="common">Itch mite</name>
    <name type="synonym">Acarus scabiei</name>
    <dbReference type="NCBI Taxonomy" id="52283"/>
    <lineage>
        <taxon>Eukaryota</taxon>
        <taxon>Metazoa</taxon>
        <taxon>Ecdysozoa</taxon>
        <taxon>Arthropoda</taxon>
        <taxon>Chelicerata</taxon>
        <taxon>Arachnida</taxon>
        <taxon>Acari</taxon>
        <taxon>Acariformes</taxon>
        <taxon>Sarcoptiformes</taxon>
        <taxon>Astigmata</taxon>
        <taxon>Psoroptidia</taxon>
        <taxon>Sarcoptoidea</taxon>
        <taxon>Sarcoptidae</taxon>
        <taxon>Sarcoptinae</taxon>
        <taxon>Sarcoptes</taxon>
    </lineage>
</organism>
<dbReference type="Gene3D" id="3.90.70.10">
    <property type="entry name" value="Cysteine proteinases"/>
    <property type="match status" value="1"/>
</dbReference>
<feature type="compositionally biased region" description="Acidic residues" evidence="2">
    <location>
        <begin position="569"/>
        <end position="578"/>
    </location>
</feature>
<evidence type="ECO:0000313" key="4">
    <source>
        <dbReference type="EMBL" id="KAF7487819.1"/>
    </source>
</evidence>
<reference evidence="4" key="2">
    <citation type="submission" date="2020-01" db="EMBL/GenBank/DDBJ databases">
        <authorList>
            <person name="Korhonen P.K.K."/>
            <person name="Guangxu M.G."/>
            <person name="Wang T.W."/>
            <person name="Stroehlein A.J.S."/>
            <person name="Young N.D."/>
            <person name="Ang C.-S.A."/>
            <person name="Fernando D.W.F."/>
            <person name="Lu H.L."/>
            <person name="Taylor S.T."/>
            <person name="Ehtesham M.E.M."/>
            <person name="Najaraj S.H.N."/>
            <person name="Harsha G.H.G."/>
            <person name="Madugundu A.M."/>
            <person name="Renuse S.R."/>
            <person name="Holt D.H."/>
            <person name="Pandey A.P."/>
            <person name="Papenfuss A.P."/>
            <person name="Gasser R.B.G."/>
            <person name="Fischer K.F."/>
        </authorList>
    </citation>
    <scope>NUCLEOTIDE SEQUENCE</scope>
    <source>
        <strain evidence="4">SSS_KF_BRIS2020</strain>
    </source>
</reference>
<feature type="region of interest" description="Disordered" evidence="2">
    <location>
        <begin position="460"/>
        <end position="528"/>
    </location>
</feature>
<proteinExistence type="inferred from homology"/>
<dbReference type="InterPro" id="IPR018200">
    <property type="entry name" value="USP_CS"/>
</dbReference>
<dbReference type="GO" id="GO:0016579">
    <property type="term" value="P:protein deubiquitination"/>
    <property type="evidence" value="ECO:0007669"/>
    <property type="project" value="InterPro"/>
</dbReference>
<dbReference type="PANTHER" id="PTHR24006:SF827">
    <property type="entry name" value="UBIQUITIN CARBOXYL-TERMINAL HYDROLASE 34"/>
    <property type="match status" value="1"/>
</dbReference>
<gene>
    <name evidence="4" type="ORF">SSS_1325</name>
</gene>
<feature type="compositionally biased region" description="Polar residues" evidence="2">
    <location>
        <begin position="493"/>
        <end position="505"/>
    </location>
</feature>
<dbReference type="InterPro" id="IPR001394">
    <property type="entry name" value="Peptidase_C19_UCH"/>
</dbReference>
<reference evidence="6" key="1">
    <citation type="journal article" date="2020" name="PLoS Negl. Trop. Dis.">
        <title>High-quality nuclear genome for Sarcoptes scabiei-A critical resource for a neglected parasite.</title>
        <authorList>
            <person name="Korhonen P.K."/>
            <person name="Gasser R.B."/>
            <person name="Ma G."/>
            <person name="Wang T."/>
            <person name="Stroehlein A.J."/>
            <person name="Young N.D."/>
            <person name="Ang C.S."/>
            <person name="Fernando D.D."/>
            <person name="Lu H.C."/>
            <person name="Taylor S."/>
            <person name="Reynolds S.L."/>
            <person name="Mofiz E."/>
            <person name="Najaraj S.H."/>
            <person name="Gowda H."/>
            <person name="Madugundu A."/>
            <person name="Renuse S."/>
            <person name="Holt D."/>
            <person name="Pandey A."/>
            <person name="Papenfuss A.T."/>
            <person name="Fischer K."/>
        </authorList>
    </citation>
    <scope>NUCLEOTIDE SEQUENCE [LARGE SCALE GENOMIC DNA]</scope>
</reference>
<dbReference type="CDD" id="cd02659">
    <property type="entry name" value="peptidase_C19C"/>
    <property type="match status" value="1"/>
</dbReference>
<dbReference type="InterPro" id="IPR050164">
    <property type="entry name" value="Peptidase_C19"/>
</dbReference>
<sequence>MILIILITVDEFDFSEEFEDQIFDKDDLFTLANYLNTWPTKHCACCYKDIRNFFRFDNLVQTILGISFQLIRFITQSSFELDAGSPLFDDWLPEDKDKLLQISSKVFQLSFPLYVTYKHTNITKNDELSAKEIKILSNYCDLSDYEMPIFLMRKIVYFIESSGFSLLNNCFRRADLEILPLSYANSLITMIHNLKYYFNPAYINSELVSMRLNVINYLSKVDDNDLRITNNRTMFEYIWSMVKEYSYNTFAIDRDGLKIVIKYFTSSTLTMRLSGLAQINSYISLYNEIPHASLNGNVNRFKNELVAWLIENQIVENIFGPNSHVEVIKQSQYILNFIGSRIKTKHIDFIWSAAQNKHYEKYIFEILCQLIKTLRTKIVLYLYGLLWKINPSDYSEHTLNLASQVIRFIWYCHGIQPDIMDNSGIFVSDKINIEEINKNHLFSSFHRFLVSKKVKTTSSSASSIEVSEEEDDDDEDEDEDEFVPLINKDIEAQNPSKNDTNSDPSSESEFEIDTEENNLATAKDKPESFETEIIKDEIDSKISNDSINVLSMVQWSESSKNYANKSSLENDEEEEDDEERRQENSAEDDLSKMDIDLESLDDGCNNLTNKSSDSSNSDLSPKIFRENYFKIDDVCKPNNTLLWDILQDKNSNQLSKEIVLAAEKIFWSTIYCASNREIRLRFISGCLDNLANNSSVIMSIRLLQKLFSSFYQYQEGKYIKKILNDCEKQKNMLSLFFNNLRLFMLMFQDQTNGCEEKFEYRSKFYTPKEEIQIRLHFLSFIFVYAGSNENIAFSQDHIDILWEIFTSSSSPEITDEFFDWLLNQVKLNNALNLEIIKHILFEKMPLLAPESFSLISLELLQNLHSYIITKNLENQKSNNIVVKLLWDIAFKNLDQDVSMSASRHLNNYYMNILTCKNKFEKEEEFIKECMSYLRDASILLPISCQKSLIIIERAVILLKTYLEIFYARYSYFFRMLKLSSSFDLTMHRIHDKNEPMIRVSICSPFKTTNTFEFSVLDHVGDLRAEVQNWWNCLHHKKDELNIDSLINLVINDQDIPFEFDEKRLLELNFKDTQSNQASFHLCENPSLKTSSLVPLALSKEFLEEFKHKNPKNLLLDPQNFKLLFILMQQLDMINMSNLKARILSRNIWEIIQMLPTSNDISSKFELLQSQYFEESNYSSANTDYHSHYKEIFSSDSNQKLIYSCQIVENFKKTIKRWPQFFFETGGIKFLYNLFIEIVKCVKAKPDWTEWKQDCLASLMQLLFQFAIVSYKKEDQSLKFEFDKNCESSCSSLVENRKSKRLRKISMEKHLILKFNQEFLAIIEDKEKFIDCIMTVLKYVYINSKLIYQTSIWSRAQVVFITLTFFNSWCYSDPLVFDMFFDYKNVNDIIKNLIVEDADQTVRKESCSVFTCLYLSLSPDKCIKFLPKFINLLLSFLDEASISNINRLTNRLMSMESEKESYGPGNKDYFLIVCRLIDHLFSLKSNSKADIDIETLSKTVLNLILTRNDYELRKNMCEDEGLKGLFMLLTVIFKNNQNFKKKFSKGDLIHSIFDCLFVLPTIKHKELPKCKSVQTRAAVFDLLLELVKGDEDNYEILTKLLIDQHRHEKLGKTSSYPWEYWPHDESRNDFVGLTNLGATCYMASCMQHIFMLNEVRNVILATNLTSVLKHESILKELQKMFIFLQESERKAYNPKNFCKVYTMDHQPLNVCEQKDMTEFFTDLITKLEEMTVDLKDTVKKHFSGLQSNNVVSLDCPHISQTHEEFYTLRCQVADMRDLYESLNELTVKDTLDGDNMYNCSECGRKVRAEKRACIKKLPKILCFNTMRYTFNMITMTKEKVNTHFSFPFVLDMAPYLETNLLNLSDTNLFRSDSEEDFSESSSITKYDLIGVTVHTGTAEGGHYYSFIQDRDPTSPTRNKWFLFNDAEVKLFDKTQIAFECFGGEMTSKTYDKTNDKFLDFSFEKTNSAYMLFYERCDYSCDNSNQMPIRNSNLAYENISKELVDWIWGDNISFIRDKLIFEHAYFDFVWRVCAVTPQSFSSIYSSQSALISTRLATLFVLETLIHAKEKPTIANWIELLTKQFNNSKNACEWLMNHLAENDWWPIQILFKCSNQMVRQLFIRLCIHVIVKLRPINSSIYLHSLNHQHCEDNRVVPLELYTCVTRFISRLIHLIDIDRISTRHSIKYFHEYFSFLLEYAKQGDEECRFLLSIDTIPIVINFYLNYTKISIEPLDSMSDNEDEDFDERPQTFRPFLDDKYPKLASLDKMILLVVYLIENTQNVNSKNQLRERDLAAISSNNSFQFIQQQIKDNINLRSTFNLIGSLCRLNDLYFPVIMNMIFDSIVLIPDSSALFFKILSSITEASWSSPYFAKVILPKIWDLADQNTLQTIDWLNQYVSRNKLLHEHVLSSLDNWVVKYLVENSIPRVRSSAAQLMICLVPQCDSAFRQNYRSFRSFPYTINRDIILSKEGLLIIDQLFCYLLRQIKNIRIFADVQAHGTQKLTNYFYLLTYFMLYTRQKRQFITHFDDFWVLFQSKLSEPSIPIHQNKQAFLMFWYVACQECKESVKCIVQNPQVYKKIAFNYILADHDDQEVIIFNKNMLPYYYALLRICCENSRTFTRYLASHQNIQWAFKNITPYTNNYMLAIQELLGLIKIFSTVPEMPTENEIKEIQNFKTTTLKLYINSLDPNVHWGTIISVFKILISSEEDLRLIIKNNGLSYLFKAFSSLHVMFHQATACHITNELVDLLKIISSLLTTFENYYDELCHFKNSLKSVVESKKLIFLLNSYTTSNLRDALLEVLSKLIKVFPDEYLCSIGKFLLIQHVIFAEQGYPFTAGPYYPRRGQKTFQSKSSLRPTRPIFQMCFCPTNLESSSNLEIDNEYCRQILDFYRPYYLFVEKIVRDSIKNNLINNDLIDLIVKLSSESLYFHYENFVNFFIDIQENSEYQSHKVLDYIYSDSSFNDLIMEILMKERSFLANKNCFKFISLYLKKMTKFHQNNVKIQIFLKSIEACWHEKNFRSKHIVQKIVENLLVIKLLVSIEAFETNVIQDTRQLLESIIEIYKNSDDESPEPSKKLKINRPSEKIESSETEAFFFCKQNEIDEKIEAKDDDVDFLVHLIDEISFLID</sequence>
<dbReference type="PROSITE" id="PS50235">
    <property type="entry name" value="USP_3"/>
    <property type="match status" value="1"/>
</dbReference>
<dbReference type="InterPro" id="IPR028889">
    <property type="entry name" value="USP"/>
</dbReference>
<keyword evidence="4" id="KW-0378">Hydrolase</keyword>
<evidence type="ECO:0000256" key="1">
    <source>
        <dbReference type="ARBA" id="ARBA00009085"/>
    </source>
</evidence>
<dbReference type="FunFam" id="3.90.70.10:FF:000022">
    <property type="entry name" value="Ubiquitin carboxyl-terminal hydrolase 24"/>
    <property type="match status" value="1"/>
</dbReference>
<dbReference type="PROSITE" id="PS00973">
    <property type="entry name" value="USP_2"/>
    <property type="match status" value="1"/>
</dbReference>
<comment type="similarity">
    <text evidence="1">Belongs to the peptidase C19 family.</text>
</comment>
<dbReference type="EnsemblMetazoa" id="SSS_1325s_mrna">
    <property type="protein sequence ID" value="KAF7487819.1"/>
    <property type="gene ID" value="SSS_1325"/>
</dbReference>
<dbReference type="GO" id="GO:0005829">
    <property type="term" value="C:cytosol"/>
    <property type="evidence" value="ECO:0007669"/>
    <property type="project" value="TreeGrafter"/>
</dbReference>
<accession>A0A834R1L2</accession>
<dbReference type="OrthoDB" id="289038at2759"/>
<feature type="region of interest" description="Disordered" evidence="2">
    <location>
        <begin position="559"/>
        <end position="593"/>
    </location>
</feature>
<evidence type="ECO:0000313" key="6">
    <source>
        <dbReference type="Proteomes" id="UP000070412"/>
    </source>
</evidence>
<evidence type="ECO:0000313" key="5">
    <source>
        <dbReference type="EnsemblMetazoa" id="KAF7487819.1"/>
    </source>
</evidence>
<protein>
    <submittedName>
        <fullName evidence="4">Ubiquitin carboxyl-terminal hydrolase 34</fullName>
    </submittedName>
</protein>
<dbReference type="InterPro" id="IPR038765">
    <property type="entry name" value="Papain-like_cys_pep_sf"/>
</dbReference>
<dbReference type="GO" id="GO:0005634">
    <property type="term" value="C:nucleus"/>
    <property type="evidence" value="ECO:0007669"/>
    <property type="project" value="TreeGrafter"/>
</dbReference>
<evidence type="ECO:0000256" key="2">
    <source>
        <dbReference type="SAM" id="MobiDB-lite"/>
    </source>
</evidence>
<feature type="compositionally biased region" description="Basic and acidic residues" evidence="2">
    <location>
        <begin position="579"/>
        <end position="593"/>
    </location>
</feature>
<feature type="compositionally biased region" description="Acidic residues" evidence="2">
    <location>
        <begin position="466"/>
        <end position="482"/>
    </location>
</feature>
<name>A0A834R1L2_SARSC</name>
<evidence type="ECO:0000259" key="3">
    <source>
        <dbReference type="PROSITE" id="PS50235"/>
    </source>
</evidence>
<dbReference type="SUPFAM" id="SSF54001">
    <property type="entry name" value="Cysteine proteinases"/>
    <property type="match status" value="1"/>
</dbReference>
<dbReference type="Pfam" id="PF00443">
    <property type="entry name" value="UCH"/>
    <property type="match status" value="1"/>
</dbReference>
<feature type="compositionally biased region" description="Acidic residues" evidence="2">
    <location>
        <begin position="506"/>
        <end position="516"/>
    </location>
</feature>
<feature type="domain" description="USP" evidence="3">
    <location>
        <begin position="1630"/>
        <end position="1975"/>
    </location>
</feature>
<dbReference type="PROSITE" id="PS00972">
    <property type="entry name" value="USP_1"/>
    <property type="match status" value="1"/>
</dbReference>